<evidence type="ECO:0000256" key="1">
    <source>
        <dbReference type="SAM" id="MobiDB-lite"/>
    </source>
</evidence>
<dbReference type="WBParaSite" id="HPLM_0001161401-mRNA-1">
    <property type="protein sequence ID" value="HPLM_0001161401-mRNA-1"/>
    <property type="gene ID" value="HPLM_0001161401"/>
</dbReference>
<dbReference type="Proteomes" id="UP000268014">
    <property type="component" value="Unassembled WGS sequence"/>
</dbReference>
<reference evidence="2 3" key="2">
    <citation type="submission" date="2018-11" db="EMBL/GenBank/DDBJ databases">
        <authorList>
            <consortium name="Pathogen Informatics"/>
        </authorList>
    </citation>
    <scope>NUCLEOTIDE SEQUENCE [LARGE SCALE GENOMIC DNA]</scope>
    <source>
        <strain evidence="2 3">MHpl1</strain>
    </source>
</reference>
<dbReference type="EMBL" id="UZAF01017614">
    <property type="protein sequence ID" value="VDO43324.1"/>
    <property type="molecule type" value="Genomic_DNA"/>
</dbReference>
<dbReference type="AlphaFoldDB" id="A0A0N4WKK1"/>
<name>A0A0N4WKK1_HAEPC</name>
<evidence type="ECO:0000313" key="2">
    <source>
        <dbReference type="EMBL" id="VDO43324.1"/>
    </source>
</evidence>
<gene>
    <name evidence="2" type="ORF">HPLM_LOCUS11606</name>
</gene>
<keyword evidence="3" id="KW-1185">Reference proteome</keyword>
<feature type="region of interest" description="Disordered" evidence="1">
    <location>
        <begin position="75"/>
        <end position="104"/>
    </location>
</feature>
<organism evidence="4">
    <name type="scientific">Haemonchus placei</name>
    <name type="common">Barber's pole worm</name>
    <dbReference type="NCBI Taxonomy" id="6290"/>
    <lineage>
        <taxon>Eukaryota</taxon>
        <taxon>Metazoa</taxon>
        <taxon>Ecdysozoa</taxon>
        <taxon>Nematoda</taxon>
        <taxon>Chromadorea</taxon>
        <taxon>Rhabditida</taxon>
        <taxon>Rhabditina</taxon>
        <taxon>Rhabditomorpha</taxon>
        <taxon>Strongyloidea</taxon>
        <taxon>Trichostrongylidae</taxon>
        <taxon>Haemonchus</taxon>
    </lineage>
</organism>
<proteinExistence type="predicted"/>
<reference evidence="4" key="1">
    <citation type="submission" date="2017-02" db="UniProtKB">
        <authorList>
            <consortium name="WormBaseParasite"/>
        </authorList>
    </citation>
    <scope>IDENTIFICATION</scope>
</reference>
<sequence length="104" mass="11302">MSRMITAQKRLVTLHVNKLTHIVSKIREESLHEEPIGSSLTGISLGDVVAHLHETITAITFASSKVEASWKEFASISGSGPKEEEETSDYEAYTTKAESALADA</sequence>
<evidence type="ECO:0000313" key="3">
    <source>
        <dbReference type="Proteomes" id="UP000268014"/>
    </source>
</evidence>
<evidence type="ECO:0000313" key="4">
    <source>
        <dbReference type="WBParaSite" id="HPLM_0001161401-mRNA-1"/>
    </source>
</evidence>
<accession>A0A0N4WKK1</accession>
<protein>
    <submittedName>
        <fullName evidence="4">MDMPI_N domain-containing protein</fullName>
    </submittedName>
</protein>